<dbReference type="SMART" id="SM00279">
    <property type="entry name" value="HhH2"/>
    <property type="match status" value="1"/>
</dbReference>
<evidence type="ECO:0000259" key="16">
    <source>
        <dbReference type="SMART" id="SM00485"/>
    </source>
</evidence>
<proteinExistence type="inferred from homology"/>
<feature type="compositionally biased region" description="Basic and acidic residues" evidence="14">
    <location>
        <begin position="1197"/>
        <end position="1239"/>
    </location>
</feature>
<dbReference type="InterPro" id="IPR029188">
    <property type="entry name" value="Rrp14_N"/>
</dbReference>
<dbReference type="Pfam" id="PF04935">
    <property type="entry name" value="SURF6"/>
    <property type="match status" value="1"/>
</dbReference>
<dbReference type="Pfam" id="PF00752">
    <property type="entry name" value="XPG_N"/>
    <property type="match status" value="1"/>
</dbReference>
<dbReference type="InterPro" id="IPR006086">
    <property type="entry name" value="XPG-I_dom"/>
</dbReference>
<dbReference type="GO" id="GO:0005634">
    <property type="term" value="C:nucleus"/>
    <property type="evidence" value="ECO:0007669"/>
    <property type="project" value="UniProtKB-SubCell"/>
</dbReference>
<sequence length="1319" mass="147039">GPAGLLPLLKSIHRPTELKKYAGETFGIDGYGWLHRGAVACAMELAQGKPTRKYVDFAMHRVRMFKYFGVTPYLVFDGDFLPSKAKTEASRSKRREESKKIGLELLRAGKPSQAYSELQKAIDVTPEMARHLIEELKKADVPYVVAPYEADAQLVYLERQGLISGIVSEDSDLLVFGAKRLLTKMDQHGQCVEINRRDFCAVREISLTGWTDTEFRHMAIFSGCDYLDSVNNIGLKTAYRLIRKHKTPERIIKMLRFDGKHQIPDTYLEDFKQAELTFLHQRVFCPKKQDIVLLTEPEPSVKVDEMLFIGAPVETELARSVAVGDVNPITRERIVVPRSPGKRRISQALAPASGPPRSLGKPISEYFKDRSARRIPLGEMDPNCFAVDSDHNSSTTAEEAPRPIVFPLPRPYLEGAEEASASPARPYTTNARVLRRKTEPISKLLGLDVFESSAHRRRTTGPAIQVYQDPTSSNRPPKKARLCDDAVFDGVASATPEKSKFFSSTKQKKPVKKADQFLMSDDSIEEAFRSLPDDSWRSERPVKPADDIAIFHEPSPEKRRGAFLAVAPATESHDDNADDMVEVPASSPVQHGPTQGGNDGSPTSMTPLGELLKGFSYDTARPRTRVVHGLPTPASSIQQTATPRSGSQTKTQIPMLTPLQRIGARALRRRKSQSSTPPTPLSSNSSRQFDSLPVNPAFVPLPKVDVEEVEALNRPLGSEDQIIPESDGENDAGDDGPAAFSAARRLNLSKFLSIRRYLNSSPPGRTPSCTIRRLILARLHQERLRDHAKAFDGLLSLIPAKMYYGEDTSDQWRKKKQTKDEARAAKRGKLDPDSERNRNAKEVLDERARNKRKLQEMEADQESEAGSEQDDDDDDSDVAAGIERERPGEGLKKKLKLDEDGEEGLKKEEGVEEPEQDADESALSKKLKAKEEKKLAKKLKQEEAKKLKEEKPKKGKADKSEKTKKVASKVVEEVESEAEESTSEEAPAQPSTEADSDDEDMAPIDVSGLANDDEDTSADSAPDSPVFDTAKNASVEPASTTTSISSAVPPSEKPKYLKIPADTTALRARLEAKLTALRASRKADDSEGKPIRTRQDLIESRREKQAQRKAHKQEMRRLAKEEEDRKREEALNSARNSPGLSPLFEQDDDRSANHFAFGRLAFSDGTQLSHDLSYEKAPGSAKKKGPSDPKTALLKLEAQKKRVAGMDEDKRKEVLEKETWLAARKRAEGEKVHDSESLLKKALKRKEKSKKKSEREWKERAEGVKTAIHDRQRKREENLRKRRDEKASHKGGKKKNKGVQTKKKNRPGFEGGFGGGGRK</sequence>
<feature type="compositionally biased region" description="Polar residues" evidence="14">
    <location>
        <begin position="1037"/>
        <end position="1048"/>
    </location>
</feature>
<dbReference type="GO" id="GO:0046872">
    <property type="term" value="F:metal ion binding"/>
    <property type="evidence" value="ECO:0007669"/>
    <property type="project" value="UniProtKB-KW"/>
</dbReference>
<organism evidence="17 18">
    <name type="scientific">Parachaetomium inaequale</name>
    <dbReference type="NCBI Taxonomy" id="2588326"/>
    <lineage>
        <taxon>Eukaryota</taxon>
        <taxon>Fungi</taxon>
        <taxon>Dikarya</taxon>
        <taxon>Ascomycota</taxon>
        <taxon>Pezizomycotina</taxon>
        <taxon>Sordariomycetes</taxon>
        <taxon>Sordariomycetidae</taxon>
        <taxon>Sordariales</taxon>
        <taxon>Chaetomiaceae</taxon>
        <taxon>Parachaetomium</taxon>
    </lineage>
</organism>
<evidence type="ECO:0000256" key="9">
    <source>
        <dbReference type="ARBA" id="ARBA00022842"/>
    </source>
</evidence>
<dbReference type="Pfam" id="PF15459">
    <property type="entry name" value="RRP14"/>
    <property type="match status" value="1"/>
</dbReference>
<feature type="region of interest" description="Disordered" evidence="14">
    <location>
        <begin position="388"/>
        <end position="408"/>
    </location>
</feature>
<feature type="compositionally biased region" description="Acidic residues" evidence="14">
    <location>
        <begin position="910"/>
        <end position="920"/>
    </location>
</feature>
<feature type="domain" description="XPG-I" evidence="15">
    <location>
        <begin position="137"/>
        <end position="207"/>
    </location>
</feature>
<evidence type="ECO:0000256" key="10">
    <source>
        <dbReference type="ARBA" id="ARBA00022881"/>
    </source>
</evidence>
<feature type="region of interest" description="Disordered" evidence="14">
    <location>
        <begin position="628"/>
        <end position="653"/>
    </location>
</feature>
<feature type="compositionally biased region" description="Basic and acidic residues" evidence="14">
    <location>
        <begin position="1081"/>
        <end position="1130"/>
    </location>
</feature>
<dbReference type="SUPFAM" id="SSF88723">
    <property type="entry name" value="PIN domain-like"/>
    <property type="match status" value="1"/>
</dbReference>
<dbReference type="GO" id="GO:0003677">
    <property type="term" value="F:DNA binding"/>
    <property type="evidence" value="ECO:0007669"/>
    <property type="project" value="UniProtKB-KW"/>
</dbReference>
<reference evidence="18" key="1">
    <citation type="journal article" date="2023" name="Mol. Phylogenet. Evol.">
        <title>Genome-scale phylogeny and comparative genomics of the fungal order Sordariales.</title>
        <authorList>
            <person name="Hensen N."/>
            <person name="Bonometti L."/>
            <person name="Westerberg I."/>
            <person name="Brannstrom I.O."/>
            <person name="Guillou S."/>
            <person name="Cros-Aarteil S."/>
            <person name="Calhoun S."/>
            <person name="Haridas S."/>
            <person name="Kuo A."/>
            <person name="Mondo S."/>
            <person name="Pangilinan J."/>
            <person name="Riley R."/>
            <person name="LaButti K."/>
            <person name="Andreopoulos B."/>
            <person name="Lipzen A."/>
            <person name="Chen C."/>
            <person name="Yan M."/>
            <person name="Daum C."/>
            <person name="Ng V."/>
            <person name="Clum A."/>
            <person name="Steindorff A."/>
            <person name="Ohm R.A."/>
            <person name="Martin F."/>
            <person name="Silar P."/>
            <person name="Natvig D.O."/>
            <person name="Lalanne C."/>
            <person name="Gautier V."/>
            <person name="Ament-Velasquez S.L."/>
            <person name="Kruys A."/>
            <person name="Hutchinson M.I."/>
            <person name="Powell A.J."/>
            <person name="Barry K."/>
            <person name="Miller A.N."/>
            <person name="Grigoriev I.V."/>
            <person name="Debuchy R."/>
            <person name="Gladieux P."/>
            <person name="Hiltunen Thoren M."/>
            <person name="Johannesson H."/>
        </authorList>
    </citation>
    <scope>NUCLEOTIDE SEQUENCE [LARGE SCALE GENOMIC DNA]</scope>
    <source>
        <strain evidence="18">CBS 284.82</strain>
    </source>
</reference>
<feature type="region of interest" description="Disordered" evidence="14">
    <location>
        <begin position="1171"/>
        <end position="1319"/>
    </location>
</feature>
<keyword evidence="12" id="KW-0234">DNA repair</keyword>
<dbReference type="PANTHER" id="PTHR11081:SF65">
    <property type="entry name" value="DNA DAMAGE-INDUCIBLE PROTEIN DIN7-RELATED"/>
    <property type="match status" value="1"/>
</dbReference>
<feature type="compositionally biased region" description="Basic and acidic residues" evidence="14">
    <location>
        <begin position="929"/>
        <end position="964"/>
    </location>
</feature>
<evidence type="ECO:0000256" key="8">
    <source>
        <dbReference type="ARBA" id="ARBA00022839"/>
    </source>
</evidence>
<accession>A0AAN6SUV6</accession>
<feature type="region of interest" description="Disordered" evidence="14">
    <location>
        <begin position="570"/>
        <end position="607"/>
    </location>
</feature>
<dbReference type="InterPro" id="IPR008918">
    <property type="entry name" value="HhH2"/>
</dbReference>
<feature type="compositionally biased region" description="Polar residues" evidence="14">
    <location>
        <begin position="633"/>
        <end position="653"/>
    </location>
</feature>
<keyword evidence="18" id="KW-1185">Reference proteome</keyword>
<feature type="compositionally biased region" description="Basic and acidic residues" evidence="14">
    <location>
        <begin position="1253"/>
        <end position="1288"/>
    </location>
</feature>
<dbReference type="PROSITE" id="PS00841">
    <property type="entry name" value="XPG_1"/>
    <property type="match status" value="1"/>
</dbReference>
<dbReference type="InterPro" id="IPR029190">
    <property type="entry name" value="Rrp14/SURF6_C"/>
</dbReference>
<dbReference type="InterPro" id="IPR006085">
    <property type="entry name" value="XPG_DNA_repair_N"/>
</dbReference>
<feature type="compositionally biased region" description="Basic residues" evidence="14">
    <location>
        <begin position="1289"/>
        <end position="1306"/>
    </location>
</feature>
<dbReference type="InterPro" id="IPR019974">
    <property type="entry name" value="XPG_CS"/>
</dbReference>
<dbReference type="EMBL" id="MU854333">
    <property type="protein sequence ID" value="KAK4042966.1"/>
    <property type="molecule type" value="Genomic_DNA"/>
</dbReference>
<dbReference type="Gene3D" id="1.10.150.20">
    <property type="entry name" value="5' to 3' exonuclease, C-terminal subdomain"/>
    <property type="match status" value="1"/>
</dbReference>
<keyword evidence="11" id="KW-0238">DNA-binding</keyword>
<feature type="region of interest" description="Disordered" evidence="14">
    <location>
        <begin position="1077"/>
        <end position="1147"/>
    </location>
</feature>
<evidence type="ECO:0000256" key="5">
    <source>
        <dbReference type="ARBA" id="ARBA00022723"/>
    </source>
</evidence>
<keyword evidence="8" id="KW-0269">Exonuclease</keyword>
<evidence type="ECO:0000256" key="4">
    <source>
        <dbReference type="ARBA" id="ARBA00022722"/>
    </source>
</evidence>
<evidence type="ECO:0000259" key="15">
    <source>
        <dbReference type="SMART" id="SM00484"/>
    </source>
</evidence>
<dbReference type="SMART" id="SM00484">
    <property type="entry name" value="XPGI"/>
    <property type="match status" value="1"/>
</dbReference>
<comment type="similarity">
    <text evidence="3">Belongs to the XPG/RAD2 endonuclease family. EXO1 subfamily.</text>
</comment>
<dbReference type="Pfam" id="PF00867">
    <property type="entry name" value="XPG_I"/>
    <property type="match status" value="1"/>
</dbReference>
<evidence type="ECO:0000256" key="13">
    <source>
        <dbReference type="ARBA" id="ARBA00023242"/>
    </source>
</evidence>
<feature type="region of interest" description="Disordered" evidence="14">
    <location>
        <begin position="809"/>
        <end position="1060"/>
    </location>
</feature>
<dbReference type="SMART" id="SM00485">
    <property type="entry name" value="XPGN"/>
    <property type="match status" value="1"/>
</dbReference>
<evidence type="ECO:0000256" key="14">
    <source>
        <dbReference type="SAM" id="MobiDB-lite"/>
    </source>
</evidence>
<gene>
    <name evidence="17" type="ORF">C8A01DRAFT_13417</name>
</gene>
<feature type="domain" description="XPG N-terminal" evidence="16">
    <location>
        <begin position="4"/>
        <end position="98"/>
    </location>
</feature>
<dbReference type="GO" id="GO:0017108">
    <property type="term" value="F:5'-flap endonuclease activity"/>
    <property type="evidence" value="ECO:0007669"/>
    <property type="project" value="TreeGrafter"/>
</dbReference>
<feature type="compositionally biased region" description="Acidic residues" evidence="14">
    <location>
        <begin position="857"/>
        <end position="877"/>
    </location>
</feature>
<feature type="compositionally biased region" description="Basic and acidic residues" evidence="14">
    <location>
        <begin position="818"/>
        <end position="856"/>
    </location>
</feature>
<dbReference type="PRINTS" id="PR00853">
    <property type="entry name" value="XPGRADSUPER"/>
</dbReference>
<dbReference type="FunFam" id="1.10.150.20:FF:000011">
    <property type="entry name" value="exonuclease 1"/>
    <property type="match status" value="1"/>
</dbReference>
<keyword evidence="4" id="KW-0540">Nuclease</keyword>
<evidence type="ECO:0000256" key="6">
    <source>
        <dbReference type="ARBA" id="ARBA00022763"/>
    </source>
</evidence>
<dbReference type="Gene3D" id="3.40.50.1010">
    <property type="entry name" value="5'-nuclease"/>
    <property type="match status" value="1"/>
</dbReference>
<comment type="cofactor">
    <cofactor evidence="1">
        <name>Mg(2+)</name>
        <dbReference type="ChEBI" id="CHEBI:18420"/>
    </cofactor>
</comment>
<dbReference type="InterPro" id="IPR037315">
    <property type="entry name" value="EXO1_H3TH"/>
</dbReference>
<dbReference type="PANTHER" id="PTHR11081">
    <property type="entry name" value="FLAP ENDONUCLEASE FAMILY MEMBER"/>
    <property type="match status" value="1"/>
</dbReference>
<keyword evidence="7" id="KW-0378">Hydrolase</keyword>
<evidence type="ECO:0008006" key="19">
    <source>
        <dbReference type="Google" id="ProtNLM"/>
    </source>
</evidence>
<evidence type="ECO:0000313" key="18">
    <source>
        <dbReference type="Proteomes" id="UP001303115"/>
    </source>
</evidence>
<dbReference type="InterPro" id="IPR044752">
    <property type="entry name" value="PIN-like_EXO1"/>
</dbReference>
<dbReference type="InterPro" id="IPR036279">
    <property type="entry name" value="5-3_exonuclease_C_sf"/>
</dbReference>
<dbReference type="SUPFAM" id="SSF47807">
    <property type="entry name" value="5' to 3' exonuclease, C-terminal subdomain"/>
    <property type="match status" value="1"/>
</dbReference>
<keyword evidence="9" id="KW-0460">Magnesium</keyword>
<evidence type="ECO:0000256" key="7">
    <source>
        <dbReference type="ARBA" id="ARBA00022801"/>
    </source>
</evidence>
<feature type="compositionally biased region" description="Basic residues" evidence="14">
    <location>
        <begin position="1241"/>
        <end position="1252"/>
    </location>
</feature>
<feature type="compositionally biased region" description="Basic and acidic residues" evidence="14">
    <location>
        <begin position="882"/>
        <end position="909"/>
    </location>
</feature>
<dbReference type="GO" id="GO:0035312">
    <property type="term" value="F:5'-3' DNA exonuclease activity"/>
    <property type="evidence" value="ECO:0007669"/>
    <property type="project" value="InterPro"/>
</dbReference>
<evidence type="ECO:0000256" key="1">
    <source>
        <dbReference type="ARBA" id="ARBA00001946"/>
    </source>
</evidence>
<dbReference type="CDD" id="cd09857">
    <property type="entry name" value="PIN_EXO1"/>
    <property type="match status" value="1"/>
</dbReference>
<dbReference type="CDD" id="cd09908">
    <property type="entry name" value="H3TH_EXO1"/>
    <property type="match status" value="1"/>
</dbReference>
<evidence type="ECO:0000256" key="11">
    <source>
        <dbReference type="ARBA" id="ARBA00023125"/>
    </source>
</evidence>
<feature type="compositionally biased region" description="Gly residues" evidence="14">
    <location>
        <begin position="1309"/>
        <end position="1319"/>
    </location>
</feature>
<dbReference type="InterPro" id="IPR006084">
    <property type="entry name" value="XPG/Rad2"/>
</dbReference>
<dbReference type="FunFam" id="3.40.50.1010:FF:000002">
    <property type="entry name" value="Exonuclease 1, putative"/>
    <property type="match status" value="1"/>
</dbReference>
<keyword evidence="10" id="KW-0267">Excision nuclease</keyword>
<evidence type="ECO:0000256" key="2">
    <source>
        <dbReference type="ARBA" id="ARBA00004123"/>
    </source>
</evidence>
<feature type="compositionally biased region" description="Acidic residues" evidence="14">
    <location>
        <begin position="973"/>
        <end position="983"/>
    </location>
</feature>
<feature type="region of interest" description="Disordered" evidence="14">
    <location>
        <begin position="666"/>
        <end position="691"/>
    </location>
</feature>
<evidence type="ECO:0000256" key="12">
    <source>
        <dbReference type="ARBA" id="ARBA00023204"/>
    </source>
</evidence>
<protein>
    <recommendedName>
        <fullName evidence="19">Exonuclease 1</fullName>
    </recommendedName>
</protein>
<keyword evidence="5" id="KW-0479">Metal-binding</keyword>
<feature type="non-terminal residue" evidence="17">
    <location>
        <position position="1"/>
    </location>
</feature>
<evidence type="ECO:0000256" key="3">
    <source>
        <dbReference type="ARBA" id="ARBA00010563"/>
    </source>
</evidence>
<feature type="region of interest" description="Disordered" evidence="14">
    <location>
        <begin position="715"/>
        <end position="738"/>
    </location>
</feature>
<comment type="subcellular location">
    <subcellularLocation>
        <location evidence="2">Nucleus</location>
    </subcellularLocation>
</comment>
<feature type="compositionally biased region" description="Low complexity" evidence="14">
    <location>
        <begin position="673"/>
        <end position="686"/>
    </location>
</feature>
<keyword evidence="6" id="KW-0227">DNA damage</keyword>
<dbReference type="Proteomes" id="UP001303115">
    <property type="component" value="Unassembled WGS sequence"/>
</dbReference>
<dbReference type="GO" id="GO:0006281">
    <property type="term" value="P:DNA repair"/>
    <property type="evidence" value="ECO:0007669"/>
    <property type="project" value="UniProtKB-KW"/>
</dbReference>
<dbReference type="InterPro" id="IPR029060">
    <property type="entry name" value="PIN-like_dom_sf"/>
</dbReference>
<name>A0AAN6SUV6_9PEZI</name>
<comment type="caution">
    <text evidence="17">The sequence shown here is derived from an EMBL/GenBank/DDBJ whole genome shotgun (WGS) entry which is preliminary data.</text>
</comment>
<keyword evidence="13" id="KW-0539">Nucleus</keyword>
<evidence type="ECO:0000313" key="17">
    <source>
        <dbReference type="EMBL" id="KAK4042966.1"/>
    </source>
</evidence>